<gene>
    <name evidence="5" type="ORF">HT99x_002150</name>
    <name evidence="4" type="ORF">HT99x_02347</name>
</gene>
<dbReference type="EMBL" id="LKAJ02000001">
    <property type="protein sequence ID" value="MCS5710224.1"/>
    <property type="molecule type" value="Genomic_DNA"/>
</dbReference>
<dbReference type="GO" id="GO:0007264">
    <property type="term" value="P:small GTPase-mediated signal transduction"/>
    <property type="evidence" value="ECO:0007669"/>
    <property type="project" value="InterPro"/>
</dbReference>
<dbReference type="PANTHER" id="PTHR24121">
    <property type="entry name" value="NO MECHANORECEPTOR POTENTIAL C, ISOFORM D-RELATED"/>
    <property type="match status" value="1"/>
</dbReference>
<dbReference type="InterPro" id="IPR002110">
    <property type="entry name" value="Ankyrin_rpt"/>
</dbReference>
<dbReference type="InterPro" id="IPR036770">
    <property type="entry name" value="Ankyrin_rpt-contain_sf"/>
</dbReference>
<evidence type="ECO:0000256" key="1">
    <source>
        <dbReference type="PROSITE-ProRule" id="PRU00023"/>
    </source>
</evidence>
<dbReference type="Proteomes" id="UP000051497">
    <property type="component" value="Unassembled WGS sequence"/>
</dbReference>
<name>A0A0Q9YVE5_9GAMM</name>
<dbReference type="Gene3D" id="1.10.840.10">
    <property type="entry name" value="Ras guanine-nucleotide exchange factors catalytic domain"/>
    <property type="match status" value="1"/>
</dbReference>
<proteinExistence type="predicted"/>
<dbReference type="AlphaFoldDB" id="A0A0Q9YVE5"/>
<reference evidence="5" key="3">
    <citation type="submission" date="2021-06" db="EMBL/GenBank/DDBJ databases">
        <title>Genomic Description and Analysis of Intracellular Bacteria, Candidatus Berkiella cookevillensis and Candidatus Berkiella aquae.</title>
        <authorList>
            <person name="Kidane D.T."/>
            <person name="Mehari Y.T."/>
            <person name="Rice F.C."/>
            <person name="Arivett B.A."/>
            <person name="Farone A.L."/>
            <person name="Berk S.G."/>
            <person name="Farone M.B."/>
        </authorList>
    </citation>
    <scope>NUCLEOTIDE SEQUENCE</scope>
    <source>
        <strain evidence="5">HT99</strain>
    </source>
</reference>
<evidence type="ECO:0000313" key="4">
    <source>
        <dbReference type="EMBL" id="KRG20615.1"/>
    </source>
</evidence>
<evidence type="ECO:0000259" key="3">
    <source>
        <dbReference type="Pfam" id="PF00617"/>
    </source>
</evidence>
<dbReference type="RefSeq" id="WP_075066961.1">
    <property type="nucleotide sequence ID" value="NZ_LKAJ02000001.1"/>
</dbReference>
<feature type="domain" description="Ras-GEF" evidence="3">
    <location>
        <begin position="686"/>
        <end position="807"/>
    </location>
</feature>
<dbReference type="PROSITE" id="PS50088">
    <property type="entry name" value="ANK_REPEAT"/>
    <property type="match status" value="1"/>
</dbReference>
<protein>
    <submittedName>
        <fullName evidence="4">Ankyrin repeats (3 copies)</fullName>
    </submittedName>
</protein>
<feature type="compositionally biased region" description="Basic residues" evidence="2">
    <location>
        <begin position="959"/>
        <end position="978"/>
    </location>
</feature>
<dbReference type="SUPFAM" id="SSF48366">
    <property type="entry name" value="Ras GEF"/>
    <property type="match status" value="1"/>
</dbReference>
<dbReference type="GO" id="GO:0005085">
    <property type="term" value="F:guanyl-nucleotide exchange factor activity"/>
    <property type="evidence" value="ECO:0007669"/>
    <property type="project" value="InterPro"/>
</dbReference>
<sequence>MSISGVTPIEALANQLLSLLYNANADDDIHTLLQEQDHQQIALLYTHADSHFIKQFIVICFQRSLSKSFHWLIEHHKNRFSISDITDKRNNTLLHLVAMTQPHHAAIAESLLKNCTLSDLKKLNADGLSFLHLAVQYKKIDLLGKTDQYFTERQLYIDTRSANNETPLHFAVRDRYTTMVTLLIRMGSNLYARNNDNRTPLQLAESDAELLESMMENKTPSHHTVELLTQIQERSLNQTKIEALQKEFKHLSLSGDSSSCVASSSSNDSSVTASIRTKEDMIKIRALKSIIKTHLAFNLEDVFLESSQPHCSSSSSSEVSMAELPLSSRRINTEAPNSSSEPSTSILPPSSVNLDRFFKKSLLPLTLNKEKDHYINALKKLATYLEQISITHLLDKDGTIDAYITSISNSKITLSIIHQVFVDIKNALSIKLNIARKKAFTTLNEEHTALTTLIYALYKITPKEQLDDPIEEMMSDTISPGSPRESVFNMIGIIENELHHAPSIIQGLAYKIGGYSHVLDHVVSLFPYLNPYQRNIANLIICEVLYLSFDSKKLRSPIEHPLLERFITENEQSISTNNFERQRIIAQINGCIRRMHAIQVATHPVLQNNLDILNQWFNIHPLYLFTVDFEELFKTTLDCEGEEYGYFVRSLAHELSTLSLGLIQSIKALKLGKAEFASFHYEVLCWENLSNLVKISLLSCRATFEFEKNFKLWVNLANELLKQPDHIGPDFRSISAIVSGLESPPVSRLIETMPHLEWNVTFRELKALFTVTSSSKLNMTEASYPCPLPRIFTLSKQLTLANENQTFENKLTTIGNILLSHMILQRNLALHSVTSFSNLKTTLERQYPTDAALEIMSYKLLGPIIHLHSSRTDELLQKLQQCIENKVIPRFKCGNTAIALESAARELSTFISSETAKGKLQIDSTDHTVASFLDYLDEITLPPAKPLLYSPGSAGSKPKITRYKSLKSTPSRKRAFSR</sequence>
<dbReference type="Gene3D" id="1.25.40.20">
    <property type="entry name" value="Ankyrin repeat-containing domain"/>
    <property type="match status" value="1"/>
</dbReference>
<dbReference type="InterPro" id="IPR023578">
    <property type="entry name" value="Ras_GEF_dom_sf"/>
</dbReference>
<dbReference type="PANTHER" id="PTHR24121:SF23">
    <property type="entry name" value="NO MECHANORECEPTOR POTENTIAL C, ISOFORM H"/>
    <property type="match status" value="1"/>
</dbReference>
<comment type="caution">
    <text evidence="4">The sequence shown here is derived from an EMBL/GenBank/DDBJ whole genome shotgun (WGS) entry which is preliminary data.</text>
</comment>
<evidence type="ECO:0000313" key="6">
    <source>
        <dbReference type="Proteomes" id="UP000051497"/>
    </source>
</evidence>
<dbReference type="Pfam" id="PF00617">
    <property type="entry name" value="RasGEF"/>
    <property type="match status" value="1"/>
</dbReference>
<reference evidence="4" key="1">
    <citation type="submission" date="2015-09" db="EMBL/GenBank/DDBJ databases">
        <title>Draft Genome Sequences of Two Novel Amoeba-resistant Intranuclear Bacteria, Candidatus Berkiella cookevillensis and Candidatus Berkiella aquae.</title>
        <authorList>
            <person name="Mehari Y.T."/>
            <person name="Arivett B.A."/>
            <person name="Farone A.L."/>
            <person name="Gunderson J.H."/>
            <person name="Farone M.B."/>
        </authorList>
    </citation>
    <scope>NUCLEOTIDE SEQUENCE [LARGE SCALE GENOMIC DNA]</scope>
    <source>
        <strain evidence="4">HT99</strain>
    </source>
</reference>
<dbReference type="OrthoDB" id="7330654at2"/>
<accession>A0A0Q9YVE5</accession>
<feature type="region of interest" description="Disordered" evidence="2">
    <location>
        <begin position="950"/>
        <end position="978"/>
    </location>
</feature>
<dbReference type="Pfam" id="PF00023">
    <property type="entry name" value="Ank"/>
    <property type="match status" value="1"/>
</dbReference>
<dbReference type="InterPro" id="IPR001895">
    <property type="entry name" value="RASGEF_cat_dom"/>
</dbReference>
<dbReference type="InterPro" id="IPR036964">
    <property type="entry name" value="RASGEF_cat_dom_sf"/>
</dbReference>
<feature type="repeat" description="ANK" evidence="1">
    <location>
        <begin position="163"/>
        <end position="195"/>
    </location>
</feature>
<keyword evidence="1" id="KW-0040">ANK repeat</keyword>
<dbReference type="PROSITE" id="PS50297">
    <property type="entry name" value="ANK_REP_REGION"/>
    <property type="match status" value="1"/>
</dbReference>
<dbReference type="SMART" id="SM00248">
    <property type="entry name" value="ANK"/>
    <property type="match status" value="2"/>
</dbReference>
<reference evidence="5" key="2">
    <citation type="journal article" date="2016" name="Genome Announc.">
        <title>Draft Genome Sequences of Two Novel Amoeba-Resistant Intranuclear Bacteria, 'Candidatus Berkiella cookevillensis' and 'Candidatus Berkiella aquae'.</title>
        <authorList>
            <person name="Mehari Y.T."/>
            <person name="Arivett B.A."/>
            <person name="Farone A.L."/>
            <person name="Gunderson J.H."/>
            <person name="Farone M.B."/>
        </authorList>
    </citation>
    <scope>NUCLEOTIDE SEQUENCE</scope>
    <source>
        <strain evidence="5">HT99</strain>
    </source>
</reference>
<dbReference type="EMBL" id="LKAJ01000010">
    <property type="protein sequence ID" value="KRG20615.1"/>
    <property type="molecule type" value="Genomic_DNA"/>
</dbReference>
<evidence type="ECO:0000313" key="5">
    <source>
        <dbReference type="EMBL" id="MCS5710224.1"/>
    </source>
</evidence>
<dbReference type="STRING" id="295108.HT99x_02347"/>
<dbReference type="SUPFAM" id="SSF48403">
    <property type="entry name" value="Ankyrin repeat"/>
    <property type="match status" value="1"/>
</dbReference>
<evidence type="ECO:0000256" key="2">
    <source>
        <dbReference type="SAM" id="MobiDB-lite"/>
    </source>
</evidence>
<organism evidence="4">
    <name type="scientific">Candidatus Berkiella aquae</name>
    <dbReference type="NCBI Taxonomy" id="295108"/>
    <lineage>
        <taxon>Bacteria</taxon>
        <taxon>Pseudomonadati</taxon>
        <taxon>Pseudomonadota</taxon>
        <taxon>Gammaproteobacteria</taxon>
        <taxon>Candidatus Berkiellales</taxon>
        <taxon>Candidatus Berkiellaceae</taxon>
        <taxon>Candidatus Berkiella</taxon>
    </lineage>
</organism>
<keyword evidence="6" id="KW-1185">Reference proteome</keyword>